<dbReference type="InterPro" id="IPR049278">
    <property type="entry name" value="MS_channel_C"/>
</dbReference>
<dbReference type="SUPFAM" id="SSF82861">
    <property type="entry name" value="Mechanosensitive channel protein MscS (YggB), transmembrane region"/>
    <property type="match status" value="1"/>
</dbReference>
<evidence type="ECO:0000256" key="7">
    <source>
        <dbReference type="SAM" id="MobiDB-lite"/>
    </source>
</evidence>
<feature type="domain" description="Mechanosensitive ion channel MscS C-terminal" evidence="10">
    <location>
        <begin position="229"/>
        <end position="307"/>
    </location>
</feature>
<dbReference type="EMBL" id="HBGW01053124">
    <property type="protein sequence ID" value="CAD9588444.1"/>
    <property type="molecule type" value="Transcribed_RNA"/>
</dbReference>
<dbReference type="GO" id="GO:0008381">
    <property type="term" value="F:mechanosensitive monoatomic ion channel activity"/>
    <property type="evidence" value="ECO:0007669"/>
    <property type="project" value="InterPro"/>
</dbReference>
<evidence type="ECO:0000259" key="10">
    <source>
        <dbReference type="Pfam" id="PF21082"/>
    </source>
</evidence>
<dbReference type="InterPro" id="IPR045275">
    <property type="entry name" value="MscS_archaea/bacteria_type"/>
</dbReference>
<dbReference type="Gene3D" id="2.30.30.60">
    <property type="match status" value="1"/>
</dbReference>
<dbReference type="InterPro" id="IPR010920">
    <property type="entry name" value="LSM_dom_sf"/>
</dbReference>
<feature type="transmembrane region" description="Helical" evidence="8">
    <location>
        <begin position="148"/>
        <end position="169"/>
    </location>
</feature>
<evidence type="ECO:0000256" key="6">
    <source>
        <dbReference type="ARBA" id="ARBA00023136"/>
    </source>
</evidence>
<evidence type="ECO:0000256" key="2">
    <source>
        <dbReference type="ARBA" id="ARBA00008017"/>
    </source>
</evidence>
<dbReference type="PANTHER" id="PTHR30221:SF1">
    <property type="entry name" value="SMALL-CONDUCTANCE MECHANOSENSITIVE CHANNEL"/>
    <property type="match status" value="1"/>
</dbReference>
<feature type="transmembrane region" description="Helical" evidence="8">
    <location>
        <begin position="29"/>
        <end position="50"/>
    </location>
</feature>
<organism evidence="11">
    <name type="scientific">Zooxanthella nutricula</name>
    <dbReference type="NCBI Taxonomy" id="1333877"/>
    <lineage>
        <taxon>Eukaryota</taxon>
        <taxon>Sar</taxon>
        <taxon>Alveolata</taxon>
        <taxon>Dinophyceae</taxon>
        <taxon>Peridiniales</taxon>
        <taxon>Peridiniales incertae sedis</taxon>
        <taxon>Zooxanthella</taxon>
    </lineage>
</organism>
<dbReference type="SUPFAM" id="SSF82689">
    <property type="entry name" value="Mechanosensitive channel protein MscS (YggB), C-terminal domain"/>
    <property type="match status" value="1"/>
</dbReference>
<keyword evidence="4 8" id="KW-0812">Transmembrane</keyword>
<accession>A0A7S2KW27</accession>
<keyword evidence="5 8" id="KW-1133">Transmembrane helix</keyword>
<dbReference type="InterPro" id="IPR006685">
    <property type="entry name" value="MscS_channel_2nd"/>
</dbReference>
<dbReference type="PANTHER" id="PTHR30221">
    <property type="entry name" value="SMALL-CONDUCTANCE MECHANOSENSITIVE CHANNEL"/>
    <property type="match status" value="1"/>
</dbReference>
<protein>
    <recommendedName>
        <fullName evidence="12">Mechanosensitive ion channel protein</fullName>
    </recommendedName>
</protein>
<dbReference type="Pfam" id="PF21082">
    <property type="entry name" value="MS_channel_3rd"/>
    <property type="match status" value="1"/>
</dbReference>
<dbReference type="Gene3D" id="1.10.287.1260">
    <property type="match status" value="1"/>
</dbReference>
<keyword evidence="3" id="KW-1003">Cell membrane</keyword>
<dbReference type="AlphaFoldDB" id="A0A7S2KW27"/>
<dbReference type="InterPro" id="IPR023408">
    <property type="entry name" value="MscS_beta-dom_sf"/>
</dbReference>
<feature type="domain" description="Mechanosensitive ion channel MscS" evidence="9">
    <location>
        <begin position="156"/>
        <end position="218"/>
    </location>
</feature>
<evidence type="ECO:0008006" key="12">
    <source>
        <dbReference type="Google" id="ProtNLM"/>
    </source>
</evidence>
<dbReference type="InterPro" id="IPR011066">
    <property type="entry name" value="MscS_channel_C_sf"/>
</dbReference>
<dbReference type="Gene3D" id="3.30.70.100">
    <property type="match status" value="1"/>
</dbReference>
<gene>
    <name evidence="11" type="ORF">BRAN1462_LOCUS33721</name>
</gene>
<evidence type="ECO:0000256" key="8">
    <source>
        <dbReference type="SAM" id="Phobius"/>
    </source>
</evidence>
<comment type="similarity">
    <text evidence="2">Belongs to the MscS (TC 1.A.23) family.</text>
</comment>
<comment type="subcellular location">
    <subcellularLocation>
        <location evidence="1">Cell membrane</location>
        <topology evidence="1">Multi-pass membrane protein</topology>
    </subcellularLocation>
</comment>
<feature type="region of interest" description="Disordered" evidence="7">
    <location>
        <begin position="77"/>
        <end position="101"/>
    </location>
</feature>
<dbReference type="GO" id="GO:0005886">
    <property type="term" value="C:plasma membrane"/>
    <property type="evidence" value="ECO:0007669"/>
    <property type="project" value="UniProtKB-SubCell"/>
</dbReference>
<sequence length="362" mass="38062">MDQAGDLLADILASGKRMVVATVSALPKALLALAMVYIGLKVINCVSGALQRRLEAISVRKRTRRAYRLPTLRSFASAGNNEDESDESDEPEPKDEAGEKSRVDPTLMKFVVSSASNGLKVMLLITVASMVGISTTSFVAVFSACTVAIGLALQGLLGDLAAGVMLLIFRRYDVGDLIEIPDAFGKVAEIGLFETTVRTLDNKIVVVPNSRVQVTTNLSEPGIIRVDVAMKIGHDTDLRAAKGILLQLVAANPRVLRDPAPAVLLSEVDVLGKEFIMRVWVRGDDYIPVPFALREEAALALEEAGLALARWPVAEGAPAAGAPVAATSPLPTLLMGRAASVPPLSAGVTKAEGPAAGMGCDS</sequence>
<evidence type="ECO:0000256" key="4">
    <source>
        <dbReference type="ARBA" id="ARBA00022692"/>
    </source>
</evidence>
<evidence type="ECO:0000256" key="3">
    <source>
        <dbReference type="ARBA" id="ARBA00022475"/>
    </source>
</evidence>
<evidence type="ECO:0000259" key="9">
    <source>
        <dbReference type="Pfam" id="PF00924"/>
    </source>
</evidence>
<evidence type="ECO:0000256" key="1">
    <source>
        <dbReference type="ARBA" id="ARBA00004651"/>
    </source>
</evidence>
<dbReference type="SUPFAM" id="SSF50182">
    <property type="entry name" value="Sm-like ribonucleoproteins"/>
    <property type="match status" value="1"/>
</dbReference>
<reference evidence="11" key="1">
    <citation type="submission" date="2021-01" db="EMBL/GenBank/DDBJ databases">
        <authorList>
            <person name="Corre E."/>
            <person name="Pelletier E."/>
            <person name="Niang G."/>
            <person name="Scheremetjew M."/>
            <person name="Finn R."/>
            <person name="Kale V."/>
            <person name="Holt S."/>
            <person name="Cochrane G."/>
            <person name="Meng A."/>
            <person name="Brown T."/>
            <person name="Cohen L."/>
        </authorList>
    </citation>
    <scope>NUCLEOTIDE SEQUENCE</scope>
    <source>
        <strain evidence="11">RCC3387</strain>
    </source>
</reference>
<feature type="transmembrane region" description="Helical" evidence="8">
    <location>
        <begin position="121"/>
        <end position="142"/>
    </location>
</feature>
<dbReference type="InterPro" id="IPR011014">
    <property type="entry name" value="MscS_channel_TM-2"/>
</dbReference>
<dbReference type="Pfam" id="PF00924">
    <property type="entry name" value="MS_channel_2nd"/>
    <property type="match status" value="1"/>
</dbReference>
<evidence type="ECO:0000313" key="11">
    <source>
        <dbReference type="EMBL" id="CAD9588444.1"/>
    </source>
</evidence>
<keyword evidence="6 8" id="KW-0472">Membrane</keyword>
<evidence type="ECO:0000256" key="5">
    <source>
        <dbReference type="ARBA" id="ARBA00022989"/>
    </source>
</evidence>
<proteinExistence type="inferred from homology"/>
<feature type="compositionally biased region" description="Acidic residues" evidence="7">
    <location>
        <begin position="81"/>
        <end position="93"/>
    </location>
</feature>
<name>A0A7S2KW27_9DINO</name>